<dbReference type="Gene3D" id="3.80.10.10">
    <property type="entry name" value="Ribonuclease Inhibitor"/>
    <property type="match status" value="1"/>
</dbReference>
<dbReference type="InterPro" id="IPR032675">
    <property type="entry name" value="LRR_dom_sf"/>
</dbReference>
<reference evidence="2" key="1">
    <citation type="submission" date="2022-11" db="UniProtKB">
        <authorList>
            <consortium name="WormBaseParasite"/>
        </authorList>
    </citation>
    <scope>IDENTIFICATION</scope>
</reference>
<dbReference type="WBParaSite" id="PgR034_g095_t02">
    <property type="protein sequence ID" value="PgR034_g095_t02"/>
    <property type="gene ID" value="PgR034_g095"/>
</dbReference>
<proteinExistence type="predicted"/>
<protein>
    <submittedName>
        <fullName evidence="2">Mitochondrial ATP synthase regulatory component factor B</fullName>
    </submittedName>
</protein>
<accession>A0A915BCU5</accession>
<sequence>IIYHHNILGLGDYRMRWRLLRLPPMMPIDQHRRVSGFAVFRIYSMRRRFAEMFSNKFRVERVEALGPDLACLEWLMECGCTQVTMSDDTRIGSISEMRKYIKRFGYDVFDLPEFDDNRIKELKKEYFSSKLSSESDMAHDKRWSNAPRTYIVKVDASDSAVADPGFAYFRECRQLDTLKLNFCDYFGDEAIRELALGRPARTLTDLEIVLNPAVTDGAIYWLTKLKALRRLHFYFLPYVSNRQGMLRQLRLALPRCRVTFPREDKIGYGYE</sequence>
<evidence type="ECO:0000313" key="1">
    <source>
        <dbReference type="Proteomes" id="UP000887569"/>
    </source>
</evidence>
<dbReference type="Proteomes" id="UP000887569">
    <property type="component" value="Unplaced"/>
</dbReference>
<keyword evidence="1" id="KW-1185">Reference proteome</keyword>
<organism evidence="1 2">
    <name type="scientific">Parascaris univalens</name>
    <name type="common">Nematode worm</name>
    <dbReference type="NCBI Taxonomy" id="6257"/>
    <lineage>
        <taxon>Eukaryota</taxon>
        <taxon>Metazoa</taxon>
        <taxon>Ecdysozoa</taxon>
        <taxon>Nematoda</taxon>
        <taxon>Chromadorea</taxon>
        <taxon>Rhabditida</taxon>
        <taxon>Spirurina</taxon>
        <taxon>Ascaridomorpha</taxon>
        <taxon>Ascaridoidea</taxon>
        <taxon>Ascarididae</taxon>
        <taxon>Parascaris</taxon>
    </lineage>
</organism>
<dbReference type="SUPFAM" id="SSF52047">
    <property type="entry name" value="RNI-like"/>
    <property type="match status" value="1"/>
</dbReference>
<evidence type="ECO:0000313" key="2">
    <source>
        <dbReference type="WBParaSite" id="PgR034_g095_t02"/>
    </source>
</evidence>
<name>A0A915BCU5_PARUN</name>
<dbReference type="AlphaFoldDB" id="A0A915BCU5"/>